<gene>
    <name evidence="1" type="ORF">E6C50_05650</name>
</gene>
<evidence type="ECO:0000313" key="1">
    <source>
        <dbReference type="EMBL" id="THF51255.1"/>
    </source>
</evidence>
<name>A0A4S3ZZ77_9FLAO</name>
<dbReference type="AlphaFoldDB" id="A0A4S3ZZ77"/>
<evidence type="ECO:0000313" key="2">
    <source>
        <dbReference type="Proteomes" id="UP000307507"/>
    </source>
</evidence>
<organism evidence="1 2">
    <name type="scientific">Flavobacterium supellecticarium</name>
    <dbReference type="NCBI Taxonomy" id="2565924"/>
    <lineage>
        <taxon>Bacteria</taxon>
        <taxon>Pseudomonadati</taxon>
        <taxon>Bacteroidota</taxon>
        <taxon>Flavobacteriia</taxon>
        <taxon>Flavobacteriales</taxon>
        <taxon>Flavobacteriaceae</taxon>
        <taxon>Flavobacterium</taxon>
    </lineage>
</organism>
<comment type="caution">
    <text evidence="1">The sequence shown here is derived from an EMBL/GenBank/DDBJ whole genome shotgun (WGS) entry which is preliminary data.</text>
</comment>
<reference evidence="1 2" key="1">
    <citation type="submission" date="2019-04" db="EMBL/GenBank/DDBJ databases">
        <title>Flavobacterium sp. nov. isolated from construction timber.</title>
        <authorList>
            <person name="Lin S.-Y."/>
            <person name="Chang C.-T."/>
            <person name="Young C.-C."/>
        </authorList>
    </citation>
    <scope>NUCLEOTIDE SEQUENCE [LARGE SCALE GENOMIC DNA]</scope>
    <source>
        <strain evidence="1 2">CC-CTC003</strain>
    </source>
</reference>
<protein>
    <submittedName>
        <fullName evidence="1">Uncharacterized protein</fullName>
    </submittedName>
</protein>
<sequence length="298" mass="35545">MKNILFTLILCFICFYSVSQNKRDVFIHDSISSKIEYAILKKNVLKLERQSGGYEPDFKYRLLNNSFSHNDIPFLKKELSLLVEKYGFNVAYMSGEEKFYDAIMKGDLSKWFKKMYLKCHTKWLKNNFEKQIDLRKLNELAMKDQLVNSYAANVSEIPGLDSIQKEKNMKLLSDYFYKNAGTLYHITQKHQNLPTAKSFALVQKGFGIVEIHNLQAKANYDNYWTLFYPYYKKAYLKDEIDYMIFRNYDNLSYLHYGYQVFGLISIKNIPEYYRKNNEEIPVKDPDFAKKIKSEFKWY</sequence>
<dbReference type="EMBL" id="SSNZ01000002">
    <property type="protein sequence ID" value="THF51255.1"/>
    <property type="molecule type" value="Genomic_DNA"/>
</dbReference>
<dbReference type="OrthoDB" id="1342114at2"/>
<proteinExistence type="predicted"/>
<dbReference type="Proteomes" id="UP000307507">
    <property type="component" value="Unassembled WGS sequence"/>
</dbReference>
<dbReference type="RefSeq" id="WP_136402241.1">
    <property type="nucleotide sequence ID" value="NZ_SSNZ01000002.1"/>
</dbReference>
<keyword evidence="2" id="KW-1185">Reference proteome</keyword>
<accession>A0A4S3ZZ77</accession>